<dbReference type="EMBL" id="JADQTO010000032">
    <property type="protein sequence ID" value="MBG0567908.1"/>
    <property type="molecule type" value="Genomic_DNA"/>
</dbReference>
<proteinExistence type="predicted"/>
<keyword evidence="2" id="KW-1185">Reference proteome</keyword>
<reference evidence="1" key="1">
    <citation type="submission" date="2020-11" db="EMBL/GenBank/DDBJ databases">
        <title>Isolation and identification of active actinomycetes.</title>
        <authorList>
            <person name="Sun X."/>
        </authorList>
    </citation>
    <scope>NUCLEOTIDE SEQUENCE</scope>
    <source>
        <strain evidence="1">NEAU-A11</strain>
    </source>
</reference>
<name>A0A931CIF5_9ACTN</name>
<evidence type="ECO:0000313" key="1">
    <source>
        <dbReference type="EMBL" id="MBG0567908.1"/>
    </source>
</evidence>
<dbReference type="Proteomes" id="UP000598146">
    <property type="component" value="Unassembled WGS sequence"/>
</dbReference>
<gene>
    <name evidence="1" type="ORF">I4J89_41360</name>
</gene>
<comment type="caution">
    <text evidence="1">The sequence shown here is derived from an EMBL/GenBank/DDBJ whole genome shotgun (WGS) entry which is preliminary data.</text>
</comment>
<protein>
    <submittedName>
        <fullName evidence="1">Uncharacterized protein</fullName>
    </submittedName>
</protein>
<dbReference type="AlphaFoldDB" id="A0A931CIF5"/>
<evidence type="ECO:0000313" key="2">
    <source>
        <dbReference type="Proteomes" id="UP000598146"/>
    </source>
</evidence>
<dbReference type="RefSeq" id="WP_196419685.1">
    <property type="nucleotide sequence ID" value="NZ_JADQTO010000032.1"/>
</dbReference>
<sequence>MWLTVIKLERPSPRLSKGLTADVVRERLLGADDRYEHISFSDTGEIVIYYKNSAENASRATLVALTSFEDLLKATALSTLTPYAVDTHPAQMRPRLRLAGTGEMAEIFGRSKARISQLKKSAGFPEPIAELEMGPVYLEIEILEYKAARDSISSPKKKTEGHRIHCETTA</sequence>
<organism evidence="1 2">
    <name type="scientific">Actinoplanes aureus</name>
    <dbReference type="NCBI Taxonomy" id="2792083"/>
    <lineage>
        <taxon>Bacteria</taxon>
        <taxon>Bacillati</taxon>
        <taxon>Actinomycetota</taxon>
        <taxon>Actinomycetes</taxon>
        <taxon>Micromonosporales</taxon>
        <taxon>Micromonosporaceae</taxon>
        <taxon>Actinoplanes</taxon>
    </lineage>
</organism>
<accession>A0A931CIF5</accession>